<feature type="transmembrane region" description="Helical" evidence="1">
    <location>
        <begin position="204"/>
        <end position="226"/>
    </location>
</feature>
<feature type="transmembrane region" description="Helical" evidence="1">
    <location>
        <begin position="272"/>
        <end position="293"/>
    </location>
</feature>
<feature type="transmembrane region" description="Helical" evidence="1">
    <location>
        <begin position="356"/>
        <end position="374"/>
    </location>
</feature>
<feature type="transmembrane region" description="Helical" evidence="1">
    <location>
        <begin position="163"/>
        <end position="192"/>
    </location>
</feature>
<feature type="transmembrane region" description="Helical" evidence="1">
    <location>
        <begin position="82"/>
        <end position="101"/>
    </location>
</feature>
<proteinExistence type="predicted"/>
<feature type="transmembrane region" description="Helical" evidence="1">
    <location>
        <begin position="247"/>
        <end position="266"/>
    </location>
</feature>
<feature type="transmembrane region" description="Helical" evidence="1">
    <location>
        <begin position="15"/>
        <end position="33"/>
    </location>
</feature>
<evidence type="ECO:0000313" key="2">
    <source>
        <dbReference type="EMBL" id="TQJ14949.1"/>
    </source>
</evidence>
<reference evidence="2 3" key="1">
    <citation type="submission" date="2019-06" db="EMBL/GenBank/DDBJ databases">
        <title>Sequencing the genomes of 1000 actinobacteria strains.</title>
        <authorList>
            <person name="Klenk H.-P."/>
        </authorList>
    </citation>
    <scope>NUCLEOTIDE SEQUENCE [LARGE SCALE GENOMIC DNA]</scope>
    <source>
        <strain evidence="2 3">DSM 19828</strain>
    </source>
</reference>
<organism evidence="2 3">
    <name type="scientific">Yimella lutea</name>
    <dbReference type="NCBI Taxonomy" id="587872"/>
    <lineage>
        <taxon>Bacteria</taxon>
        <taxon>Bacillati</taxon>
        <taxon>Actinomycetota</taxon>
        <taxon>Actinomycetes</taxon>
        <taxon>Micrococcales</taxon>
        <taxon>Dermacoccaceae</taxon>
        <taxon>Yimella</taxon>
    </lineage>
</organism>
<keyword evidence="1" id="KW-0812">Transmembrane</keyword>
<dbReference type="EMBL" id="VFMO01000001">
    <property type="protein sequence ID" value="TQJ14949.1"/>
    <property type="molecule type" value="Genomic_DNA"/>
</dbReference>
<evidence type="ECO:0008006" key="4">
    <source>
        <dbReference type="Google" id="ProtNLM"/>
    </source>
</evidence>
<dbReference type="AlphaFoldDB" id="A0A542EI21"/>
<evidence type="ECO:0000256" key="1">
    <source>
        <dbReference type="SAM" id="Phobius"/>
    </source>
</evidence>
<comment type="caution">
    <text evidence="2">The sequence shown here is derived from an EMBL/GenBank/DDBJ whole genome shotgun (WGS) entry which is preliminary data.</text>
</comment>
<keyword evidence="1" id="KW-1133">Transmembrane helix</keyword>
<dbReference type="Proteomes" id="UP000320806">
    <property type="component" value="Unassembled WGS sequence"/>
</dbReference>
<feature type="transmembrane region" description="Helical" evidence="1">
    <location>
        <begin position="129"/>
        <end position="151"/>
    </location>
</feature>
<sequence length="591" mass="62878">MFSHKGTGRTDRKTWLGALVGLICGVLALGPAIKPGYLLFYDMVFVPRLDLSERTLGTDGSVPRAVPGDLVVSIMSHLAPGWVVQKVVLLLVFVGVAAGAASFFRSRTGAVAAAVAAAWNPYVGERLAIGHWGFLLGYACLPFLVRAVLSYRRTEDGARFRLLLWILLTALTGSTGAVIGLLTTVAALLVPVDEASPRERLRTAMLPLGAFVVVNSAWWFPFLFLAPRDTADPAGVTAFMSRSDTPLGVVLSVFTGGGIWNEGVWFADRRSLPVAVAATLAVAFVLVVAWRAVIRPDHRTAQQVERRATLSAAYLAGGVGLFIACAAALPGGEAVMTWIVTSVPGGGLLRDSQKFIAPWMVAVAVASGITAERLTGLARAAGAAGAVRVALAAALALWPVATFAGLAFGAGGRWHAVDYPAGHLRMAQRIESLSPGKVAVFPWNLYRRYSWNHDVVTLDPWQRLVGREVLVNDDLPLSDRVVRGESTESARITAAVSAGAPGGIERELRRVGVRYVLVQIDQPAVRSFDPVGRTPSASEPGLRLYELPGVATAPTERPPWRWSGIVGPVVGVAAVLVTVFADRRARARTRG</sequence>
<evidence type="ECO:0000313" key="3">
    <source>
        <dbReference type="Proteomes" id="UP000320806"/>
    </source>
</evidence>
<protein>
    <recommendedName>
        <fullName evidence="4">Membrane protein YfhO</fullName>
    </recommendedName>
</protein>
<feature type="transmembrane region" description="Helical" evidence="1">
    <location>
        <begin position="314"/>
        <end position="336"/>
    </location>
</feature>
<dbReference type="RefSeq" id="WP_141928675.1">
    <property type="nucleotide sequence ID" value="NZ_BAABCI010000006.1"/>
</dbReference>
<keyword evidence="3" id="KW-1185">Reference proteome</keyword>
<keyword evidence="1" id="KW-0472">Membrane</keyword>
<gene>
    <name evidence="2" type="ORF">FB459_2465</name>
</gene>
<dbReference type="OrthoDB" id="3463898at2"/>
<feature type="transmembrane region" description="Helical" evidence="1">
    <location>
        <begin position="562"/>
        <end position="581"/>
    </location>
</feature>
<name>A0A542EI21_9MICO</name>
<feature type="transmembrane region" description="Helical" evidence="1">
    <location>
        <begin position="386"/>
        <end position="410"/>
    </location>
</feature>
<accession>A0A542EI21</accession>